<dbReference type="Proteomes" id="UP000608071">
    <property type="component" value="Unassembled WGS sequence"/>
</dbReference>
<dbReference type="InterPro" id="IPR050270">
    <property type="entry name" value="DegV_domain_contain"/>
</dbReference>
<reference evidence="3 4" key="1">
    <citation type="submission" date="2020-08" db="EMBL/GenBank/DDBJ databases">
        <title>A Genomic Blueprint of the Chicken Gut Microbiome.</title>
        <authorList>
            <person name="Gilroy R."/>
            <person name="Ravi A."/>
            <person name="Getino M."/>
            <person name="Pursley I."/>
            <person name="Horton D.L."/>
            <person name="Alikhan N.-F."/>
            <person name="Baker D."/>
            <person name="Gharbi K."/>
            <person name="Hall N."/>
            <person name="Watson M."/>
            <person name="Adriaenssens E.M."/>
            <person name="Foster-Nyarko E."/>
            <person name="Jarju S."/>
            <person name="Secka A."/>
            <person name="Antonio M."/>
            <person name="Oren A."/>
            <person name="Chaudhuri R."/>
            <person name="La Ragione R.M."/>
            <person name="Hildebrand F."/>
            <person name="Pallen M.J."/>
        </authorList>
    </citation>
    <scope>NUCLEOTIDE SEQUENCE [LARGE SCALE GENOMIC DNA]</scope>
    <source>
        <strain evidence="3 4">Sa2BVA9</strain>
    </source>
</reference>
<dbReference type="SUPFAM" id="SSF82549">
    <property type="entry name" value="DAK1/DegV-like"/>
    <property type="match status" value="1"/>
</dbReference>
<dbReference type="EMBL" id="JACSQL010000001">
    <property type="protein sequence ID" value="MBD7966548.1"/>
    <property type="molecule type" value="Genomic_DNA"/>
</dbReference>
<evidence type="ECO:0000256" key="1">
    <source>
        <dbReference type="ARBA" id="ARBA00003238"/>
    </source>
</evidence>
<comment type="caution">
    <text evidence="3">The sequence shown here is derived from an EMBL/GenBank/DDBJ whole genome shotgun (WGS) entry which is preliminary data.</text>
</comment>
<dbReference type="Gene3D" id="3.40.50.10170">
    <property type="match status" value="1"/>
</dbReference>
<dbReference type="Gene3D" id="3.30.1180.10">
    <property type="match status" value="1"/>
</dbReference>
<gene>
    <name evidence="3" type="ORF">H9647_00565</name>
</gene>
<dbReference type="RefSeq" id="WP_191797209.1">
    <property type="nucleotide sequence ID" value="NZ_JACSQL010000001.1"/>
</dbReference>
<evidence type="ECO:0000313" key="3">
    <source>
        <dbReference type="EMBL" id="MBD7966548.1"/>
    </source>
</evidence>
<sequence>MSKIKIVTDSTLDLDRSVTQRHGIEVVPLSFTIKGETYLDQIDITPEEFIQKMIQSDELPKSSQPAAGEFLERYNRFHEEGYEIISIHMTGGMSGTVRSAQMAADMSDAKVTVIDSEFTSKALAYQVIEAATMAEQGKTVEEIISKIEEVKKNTKLFVAVDTLDNLVKGGRIGKGKALIGSLLHIKPVACLIDGEYTPVVNLRSQAQIARHLAKQFAEDVKGKTIHKVGIAHAENHKLASQLKDLIHELTGYEDVEISYTSPIISTHTGVGAIGFMYYFE</sequence>
<comment type="function">
    <text evidence="1">May bind long-chain fatty acids, such as palmitate, and may play a role in lipid transport or fatty acid metabolism.</text>
</comment>
<dbReference type="Pfam" id="PF02645">
    <property type="entry name" value="DegV"/>
    <property type="match status" value="1"/>
</dbReference>
<proteinExistence type="predicted"/>
<keyword evidence="2" id="KW-0446">Lipid-binding</keyword>
<dbReference type="InterPro" id="IPR043168">
    <property type="entry name" value="DegV_C"/>
</dbReference>
<name>A0ABR8SSS2_9BACL</name>
<evidence type="ECO:0000256" key="2">
    <source>
        <dbReference type="ARBA" id="ARBA00023121"/>
    </source>
</evidence>
<accession>A0ABR8SSS2</accession>
<dbReference type="PROSITE" id="PS51482">
    <property type="entry name" value="DEGV"/>
    <property type="match status" value="1"/>
</dbReference>
<dbReference type="PANTHER" id="PTHR33434:SF8">
    <property type="entry name" value="DEGV DOMAIN-CONTAINING PROTEIN SPR1019"/>
    <property type="match status" value="1"/>
</dbReference>
<evidence type="ECO:0000313" key="4">
    <source>
        <dbReference type="Proteomes" id="UP000608071"/>
    </source>
</evidence>
<organism evidence="3 4">
    <name type="scientific">Paenibacillus gallinarum</name>
    <dbReference type="NCBI Taxonomy" id="2762232"/>
    <lineage>
        <taxon>Bacteria</taxon>
        <taxon>Bacillati</taxon>
        <taxon>Bacillota</taxon>
        <taxon>Bacilli</taxon>
        <taxon>Bacillales</taxon>
        <taxon>Paenibacillaceae</taxon>
        <taxon>Paenibacillus</taxon>
    </lineage>
</organism>
<dbReference type="PANTHER" id="PTHR33434">
    <property type="entry name" value="DEGV DOMAIN-CONTAINING PROTEIN DR_1986-RELATED"/>
    <property type="match status" value="1"/>
</dbReference>
<keyword evidence="4" id="KW-1185">Reference proteome</keyword>
<dbReference type="NCBIfam" id="TIGR00762">
    <property type="entry name" value="DegV"/>
    <property type="match status" value="1"/>
</dbReference>
<dbReference type="InterPro" id="IPR003797">
    <property type="entry name" value="DegV"/>
</dbReference>
<protein>
    <submittedName>
        <fullName evidence="3">DegV family protein</fullName>
    </submittedName>
</protein>